<sequence length="182" mass="20210">MKRFLILLVPLFVFGLLVAVLAAGLRHDPRRLPSALIGKPAPAFDLPRLDAANQTMSSDALRGQVWILNVWASWCEACRDEHPVLMNFAASGAVPVYGLNYEDEREPALQWLEMAGNPYVASFVDRDGRTGIDYGVYGVPETFVIDRAGVVRYRQAGPLTRATLTRVILPLVGELQKETMRD</sequence>
<protein>
    <submittedName>
        <fullName evidence="7">Redoxin domain-containing protein</fullName>
    </submittedName>
</protein>
<dbReference type="InterPro" id="IPR017937">
    <property type="entry name" value="Thioredoxin_CS"/>
</dbReference>
<dbReference type="Gene3D" id="3.40.30.10">
    <property type="entry name" value="Glutaredoxin"/>
    <property type="match status" value="1"/>
</dbReference>
<dbReference type="InterPro" id="IPR036249">
    <property type="entry name" value="Thioredoxin-like_sf"/>
</dbReference>
<evidence type="ECO:0000256" key="5">
    <source>
        <dbReference type="ARBA" id="ARBA00023284"/>
    </source>
</evidence>
<comment type="caution">
    <text evidence="7">The sequence shown here is derived from an EMBL/GenBank/DDBJ whole genome shotgun (WGS) entry which is preliminary data.</text>
</comment>
<dbReference type="InterPro" id="IPR013740">
    <property type="entry name" value="Redoxin"/>
</dbReference>
<dbReference type="OrthoDB" id="9811352at2"/>
<dbReference type="RefSeq" id="WP_061125935.1">
    <property type="nucleotide sequence ID" value="NZ_FCOF02000019.1"/>
</dbReference>
<keyword evidence="4" id="KW-1015">Disulfide bond</keyword>
<dbReference type="InterPro" id="IPR013766">
    <property type="entry name" value="Thioredoxin_domain"/>
</dbReference>
<organism evidence="7 8">
    <name type="scientific">Caballeronia catudaia</name>
    <dbReference type="NCBI Taxonomy" id="1777136"/>
    <lineage>
        <taxon>Bacteria</taxon>
        <taxon>Pseudomonadati</taxon>
        <taxon>Pseudomonadota</taxon>
        <taxon>Betaproteobacteria</taxon>
        <taxon>Burkholderiales</taxon>
        <taxon>Burkholderiaceae</taxon>
        <taxon>Caballeronia</taxon>
    </lineage>
</organism>
<accession>A0A158BVZ2</accession>
<comment type="subcellular location">
    <subcellularLocation>
        <location evidence="1">Cell envelope</location>
    </subcellularLocation>
</comment>
<proteinExistence type="inferred from homology"/>
<dbReference type="CDD" id="cd03010">
    <property type="entry name" value="TlpA_like_DsbE"/>
    <property type="match status" value="1"/>
</dbReference>
<dbReference type="PROSITE" id="PS00194">
    <property type="entry name" value="THIOREDOXIN_1"/>
    <property type="match status" value="1"/>
</dbReference>
<dbReference type="EMBL" id="FCOF02000019">
    <property type="protein sequence ID" value="SAK74262.1"/>
    <property type="molecule type" value="Genomic_DNA"/>
</dbReference>
<dbReference type="InterPro" id="IPR050553">
    <property type="entry name" value="Thioredoxin_ResA/DsbE_sf"/>
</dbReference>
<dbReference type="Pfam" id="PF08534">
    <property type="entry name" value="Redoxin"/>
    <property type="match status" value="1"/>
</dbReference>
<evidence type="ECO:0000313" key="7">
    <source>
        <dbReference type="EMBL" id="SAK74262.1"/>
    </source>
</evidence>
<evidence type="ECO:0000259" key="6">
    <source>
        <dbReference type="PROSITE" id="PS51352"/>
    </source>
</evidence>
<evidence type="ECO:0000256" key="1">
    <source>
        <dbReference type="ARBA" id="ARBA00004196"/>
    </source>
</evidence>
<dbReference type="GO" id="GO:0030288">
    <property type="term" value="C:outer membrane-bounded periplasmic space"/>
    <property type="evidence" value="ECO:0007669"/>
    <property type="project" value="InterPro"/>
</dbReference>
<dbReference type="GO" id="GO:0017004">
    <property type="term" value="P:cytochrome complex assembly"/>
    <property type="evidence" value="ECO:0007669"/>
    <property type="project" value="UniProtKB-KW"/>
</dbReference>
<gene>
    <name evidence="7" type="ORF">AWB75_04124</name>
</gene>
<dbReference type="PROSITE" id="PS51352">
    <property type="entry name" value="THIOREDOXIN_2"/>
    <property type="match status" value="1"/>
</dbReference>
<dbReference type="NCBIfam" id="TIGR00385">
    <property type="entry name" value="dsbE"/>
    <property type="match status" value="1"/>
</dbReference>
<dbReference type="Proteomes" id="UP000054870">
    <property type="component" value="Unassembled WGS sequence"/>
</dbReference>
<dbReference type="GO" id="GO:0015036">
    <property type="term" value="F:disulfide oxidoreductase activity"/>
    <property type="evidence" value="ECO:0007669"/>
    <property type="project" value="InterPro"/>
</dbReference>
<dbReference type="InterPro" id="IPR004799">
    <property type="entry name" value="Periplasmic_diS_OxRdtase_DsbE"/>
</dbReference>
<reference evidence="7" key="1">
    <citation type="submission" date="2016-01" db="EMBL/GenBank/DDBJ databases">
        <authorList>
            <person name="Peeters C."/>
        </authorList>
    </citation>
    <scope>NUCLEOTIDE SEQUENCE [LARGE SCALE GENOMIC DNA]</scope>
    <source>
        <strain evidence="7">LMG 29318</strain>
    </source>
</reference>
<name>A0A158BVZ2_9BURK</name>
<keyword evidence="8" id="KW-1185">Reference proteome</keyword>
<dbReference type="AlphaFoldDB" id="A0A158BVZ2"/>
<comment type="similarity">
    <text evidence="2">Belongs to the thioredoxin family. DsbE subfamily.</text>
</comment>
<keyword evidence="3" id="KW-0201">Cytochrome c-type biogenesis</keyword>
<feature type="domain" description="Thioredoxin" evidence="6">
    <location>
        <begin position="35"/>
        <end position="173"/>
    </location>
</feature>
<dbReference type="PANTHER" id="PTHR42852:SF6">
    <property type="entry name" value="THIOL:DISULFIDE INTERCHANGE PROTEIN DSBE"/>
    <property type="match status" value="1"/>
</dbReference>
<evidence type="ECO:0000256" key="4">
    <source>
        <dbReference type="ARBA" id="ARBA00023157"/>
    </source>
</evidence>
<evidence type="ECO:0000256" key="3">
    <source>
        <dbReference type="ARBA" id="ARBA00022748"/>
    </source>
</evidence>
<evidence type="ECO:0000313" key="8">
    <source>
        <dbReference type="Proteomes" id="UP000054870"/>
    </source>
</evidence>
<keyword evidence="5" id="KW-0676">Redox-active center</keyword>
<dbReference type="SUPFAM" id="SSF52833">
    <property type="entry name" value="Thioredoxin-like"/>
    <property type="match status" value="1"/>
</dbReference>
<dbReference type="PANTHER" id="PTHR42852">
    <property type="entry name" value="THIOL:DISULFIDE INTERCHANGE PROTEIN DSBE"/>
    <property type="match status" value="1"/>
</dbReference>
<evidence type="ECO:0000256" key="2">
    <source>
        <dbReference type="ARBA" id="ARBA00007758"/>
    </source>
</evidence>